<gene>
    <name evidence="3" type="ORF">GCM10009823_10760</name>
</gene>
<proteinExistence type="predicted"/>
<feature type="region of interest" description="Disordered" evidence="1">
    <location>
        <begin position="79"/>
        <end position="113"/>
    </location>
</feature>
<accession>A0ABN2WJ02</accession>
<evidence type="ECO:0000313" key="4">
    <source>
        <dbReference type="Proteomes" id="UP001500984"/>
    </source>
</evidence>
<feature type="compositionally biased region" description="Low complexity" evidence="1">
    <location>
        <begin position="735"/>
        <end position="744"/>
    </location>
</feature>
<dbReference type="InterPro" id="IPR032830">
    <property type="entry name" value="XPB/Ssl2_N"/>
</dbReference>
<dbReference type="EMBL" id="BAAAPZ010000003">
    <property type="protein sequence ID" value="GAA2092793.1"/>
    <property type="molecule type" value="Genomic_DNA"/>
</dbReference>
<evidence type="ECO:0000259" key="2">
    <source>
        <dbReference type="Pfam" id="PF13625"/>
    </source>
</evidence>
<sequence length="841" mass="85975">MRETLSFAAWLAAAPQSWFLRIARTRTDLLRTDAPDVRRLAALAASRTAAAAGLEMLSADALRVVHRAAVQSRIAPAVPREKLPAPSPASGAGTGAEASAPASAQDRAAPEPAGLARAVEAGLLWPAFPPETSSTGSAAKSASAAGASSEDSWPLTAAAYRVHPEVPALLPMTAASRADGLAWDSARDPRPLTTDSVSASLLLNAQAAGAAGAVSRALDATAEFARHEISQLVSGGVGKRDAQTLARAVDLSPGRLILTVELAHRLGWLSVSTDPSDPVWLPTPAYDSAAATAREEIWAQLVWAWLTHPVDVVHVLAGTTPAGERVHLLGRDDHSRSAFPGFPVAAPQILRLRRLVLSALLHAGEPGTAVQQEELLALLIWEHPLLAVLTEEELAQVLDETESFGLTASPLGRARSHALTPLGRTLATWLEEHAHTAHEPEDPDAATPLPTSLLAEVAALLPPLESTVTLQSDLTAVAAGPLEHTAQTRLEALAEIDTRGQGTVFRITDDSIAAALRAGRDAPSLLQDLTELSSTGVPSTLTHMIESQASRLNRVRVAAARSVIVVDDPADLDVIFDDPASAATGMRRLSPTVAVSPAPADRVTALVETEDRPVLRADTEAESGRPDRAPVPVRPAPPVTRTTRVPADRVEEHIDRLERTRSAAASRSGAAAGRAGKGRAGEGRTSGTGASGAGASGGAAARGDGDARGAGTTARGDGARGGAGRGSGTGGTGAAGQATRSRGATGAGAAGQGAATSVPGGNAAAVSAVGAETGTAGVLAELSEAAAVKAEVELIAAGSDGSLRRIRMLPEGVRAGRVLGRTSAGTAVRIAASRVVEVRRV</sequence>
<keyword evidence="4" id="KW-1185">Reference proteome</keyword>
<organism evidence="3 4">
    <name type="scientific">Brevibacterium salitolerans</name>
    <dbReference type="NCBI Taxonomy" id="1403566"/>
    <lineage>
        <taxon>Bacteria</taxon>
        <taxon>Bacillati</taxon>
        <taxon>Actinomycetota</taxon>
        <taxon>Actinomycetes</taxon>
        <taxon>Micrococcales</taxon>
        <taxon>Brevibacteriaceae</taxon>
        <taxon>Brevibacterium</taxon>
    </lineage>
</organism>
<comment type="caution">
    <text evidence="3">The sequence shown here is derived from an EMBL/GenBank/DDBJ whole genome shotgun (WGS) entry which is preliminary data.</text>
</comment>
<feature type="compositionally biased region" description="Low complexity" evidence="1">
    <location>
        <begin position="88"/>
        <end position="107"/>
    </location>
</feature>
<evidence type="ECO:0000313" key="3">
    <source>
        <dbReference type="EMBL" id="GAA2092793.1"/>
    </source>
</evidence>
<evidence type="ECO:0000256" key="1">
    <source>
        <dbReference type="SAM" id="MobiDB-lite"/>
    </source>
</evidence>
<feature type="compositionally biased region" description="Basic and acidic residues" evidence="1">
    <location>
        <begin position="646"/>
        <end position="661"/>
    </location>
</feature>
<dbReference type="RefSeq" id="WP_291793033.1">
    <property type="nucleotide sequence ID" value="NZ_BAAAPZ010000003.1"/>
</dbReference>
<dbReference type="Pfam" id="PF13625">
    <property type="entry name" value="Helicase_C_3"/>
    <property type="match status" value="1"/>
</dbReference>
<feature type="region of interest" description="Disordered" evidence="1">
    <location>
        <begin position="609"/>
        <end position="761"/>
    </location>
</feature>
<feature type="compositionally biased region" description="Basic and acidic residues" evidence="1">
    <location>
        <begin position="609"/>
        <end position="628"/>
    </location>
</feature>
<dbReference type="Proteomes" id="UP001500984">
    <property type="component" value="Unassembled WGS sequence"/>
</dbReference>
<feature type="compositionally biased region" description="Low complexity" evidence="1">
    <location>
        <begin position="752"/>
        <end position="761"/>
    </location>
</feature>
<reference evidence="3 4" key="1">
    <citation type="journal article" date="2019" name="Int. J. Syst. Evol. Microbiol.">
        <title>The Global Catalogue of Microorganisms (GCM) 10K type strain sequencing project: providing services to taxonomists for standard genome sequencing and annotation.</title>
        <authorList>
            <consortium name="The Broad Institute Genomics Platform"/>
            <consortium name="The Broad Institute Genome Sequencing Center for Infectious Disease"/>
            <person name="Wu L."/>
            <person name="Ma J."/>
        </authorList>
    </citation>
    <scope>NUCLEOTIDE SEQUENCE [LARGE SCALE GENOMIC DNA]</scope>
    <source>
        <strain evidence="3 4">JCM 15900</strain>
    </source>
</reference>
<protein>
    <recommendedName>
        <fullName evidence="2">Helicase XPB/Ssl2 N-terminal domain-containing protein</fullName>
    </recommendedName>
</protein>
<feature type="compositionally biased region" description="Gly residues" evidence="1">
    <location>
        <begin position="684"/>
        <end position="697"/>
    </location>
</feature>
<feature type="compositionally biased region" description="Gly residues" evidence="1">
    <location>
        <begin position="719"/>
        <end position="734"/>
    </location>
</feature>
<feature type="domain" description="Helicase XPB/Ssl2 N-terminal" evidence="2">
    <location>
        <begin position="469"/>
        <end position="589"/>
    </location>
</feature>
<feature type="compositionally biased region" description="Low complexity" evidence="1">
    <location>
        <begin position="662"/>
        <end position="674"/>
    </location>
</feature>
<name>A0ABN2WJ02_9MICO</name>